<proteinExistence type="predicted"/>
<dbReference type="AlphaFoldDB" id="A0A6M3XTL6"/>
<name>A0A6M3XTL6_9ZZZZ</name>
<gene>
    <name evidence="1" type="ORF">TM448B02465_0002</name>
</gene>
<evidence type="ECO:0000313" key="1">
    <source>
        <dbReference type="EMBL" id="QJI01321.1"/>
    </source>
</evidence>
<evidence type="ECO:0008006" key="2">
    <source>
        <dbReference type="Google" id="ProtNLM"/>
    </source>
</evidence>
<organism evidence="1">
    <name type="scientific">viral metagenome</name>
    <dbReference type="NCBI Taxonomy" id="1070528"/>
    <lineage>
        <taxon>unclassified sequences</taxon>
        <taxon>metagenomes</taxon>
        <taxon>organismal metagenomes</taxon>
    </lineage>
</organism>
<protein>
    <recommendedName>
        <fullName evidence="2">Glycosyltransferase</fullName>
    </recommendedName>
</protein>
<accession>A0A6M3XTL6</accession>
<reference evidence="1" key="1">
    <citation type="submission" date="2020-03" db="EMBL/GenBank/DDBJ databases">
        <title>The deep terrestrial virosphere.</title>
        <authorList>
            <person name="Holmfeldt K."/>
            <person name="Nilsson E."/>
            <person name="Simone D."/>
            <person name="Lopez-Fernandez M."/>
            <person name="Wu X."/>
            <person name="de Brujin I."/>
            <person name="Lundin D."/>
            <person name="Andersson A."/>
            <person name="Bertilsson S."/>
            <person name="Dopson M."/>
        </authorList>
    </citation>
    <scope>NUCLEOTIDE SEQUENCE</scope>
    <source>
        <strain evidence="1">TM448B02465</strain>
    </source>
</reference>
<sequence>MGKRIIVSALDFPGVQSVLWHGHWEKIWTRIDFQDLDTIEQDENTTIILGAFTPSYTQVIHKLKEKGFKVGIFWTSSLGQMEQVPEEIDLFNQATLFLQKGELDFALCGDWTLPLILERGLIYAPYPISFKLARPINIPKESKIGMFLPQHSRKNILNQVFSLPLLLSKMFPTVELHHNLMLPHPPIANIPYAFITDQPSFLKILGGLRVSLMVTHTESFGYSFVDAVLAGTIPILGPAMAEYFREDCFPDFAIPIVCPNPDSPREIALTIAPWLECSDSTYKEAITELRAGLKRLAKKNNAQLKKILGGSLWITSHYAKSGTTERIIFQEAE</sequence>
<dbReference type="EMBL" id="MT144915">
    <property type="protein sequence ID" value="QJI01321.1"/>
    <property type="molecule type" value="Genomic_DNA"/>
</dbReference>